<sequence>MWLKNKNYKGFKTILLILLVSSVLMAKGQTGISSPNVADTVSNPLGGFLKGLRLSGLIRSRFVSSFDKNIDIDGIEHAAGITGYANNAFNVPQARLAVSGDVTSKLDVYFRANFADFSKNPQGKVLEYAYATYHFNPYLNIRMGLFRPYFGREDDISTDFLKSFDYSNQYTVFDENGWMNYQMGISVAGVLKDMAFPVKYYIGIYNGNRRNGFTDNDNGKQFPARVELDFNPDFQVGLNGGLGKEYGNRISVWGVDVYYKKQIDQRLRIDVVTEYKQGSNQSLFFSEAIPGKKIGDYQLQGLYVLPSLFYELKGSTVKGLEASFKYEYLNPSVRQHGNVHQQYVPMFGIDFAAQSALRLQVGAVLDRYDHNVENSSLYDASRFITQLQIRF</sequence>
<evidence type="ECO:0000313" key="2">
    <source>
        <dbReference type="EMBL" id="MCZ4225097.1"/>
    </source>
</evidence>
<proteinExistence type="predicted"/>
<dbReference type="Gene3D" id="2.40.160.10">
    <property type="entry name" value="Porin"/>
    <property type="match status" value="1"/>
</dbReference>
<dbReference type="InterPro" id="IPR023614">
    <property type="entry name" value="Porin_dom_sf"/>
</dbReference>
<protein>
    <submittedName>
        <fullName evidence="2">Porin</fullName>
    </submittedName>
</protein>
<evidence type="ECO:0000313" key="3">
    <source>
        <dbReference type="Proteomes" id="UP001144341"/>
    </source>
</evidence>
<dbReference type="EMBL" id="JAPWGL010000005">
    <property type="protein sequence ID" value="MCZ4225097.1"/>
    <property type="molecule type" value="Genomic_DNA"/>
</dbReference>
<comment type="caution">
    <text evidence="2">The sequence shown here is derived from an EMBL/GenBank/DDBJ whole genome shotgun (WGS) entry which is preliminary data.</text>
</comment>
<dbReference type="RefSeq" id="WP_269416757.1">
    <property type="nucleotide sequence ID" value="NZ_JAPWGL010000005.1"/>
</dbReference>
<name>A0ABT4L1P2_9SPHI</name>
<reference evidence="2" key="1">
    <citation type="submission" date="2022-12" db="EMBL/GenBank/DDBJ databases">
        <title>Genome sequence of SJ11.</title>
        <authorList>
            <person name="Woo H."/>
        </authorList>
    </citation>
    <scope>NUCLEOTIDE SEQUENCE</scope>
    <source>
        <strain evidence="2">SJ11</strain>
    </source>
</reference>
<gene>
    <name evidence="2" type="ORF">O0931_17425</name>
</gene>
<accession>A0ABT4L1P2</accession>
<keyword evidence="3" id="KW-1185">Reference proteome</keyword>
<evidence type="ECO:0000256" key="1">
    <source>
        <dbReference type="SAM" id="SignalP"/>
    </source>
</evidence>
<dbReference type="SUPFAM" id="SSF56935">
    <property type="entry name" value="Porins"/>
    <property type="match status" value="1"/>
</dbReference>
<dbReference type="InterPro" id="IPR010870">
    <property type="entry name" value="Porin_O/P"/>
</dbReference>
<feature type="signal peptide" evidence="1">
    <location>
        <begin position="1"/>
        <end position="26"/>
    </location>
</feature>
<organism evidence="2 3">
    <name type="scientific">Pedobacter rhodius</name>
    <dbReference type="NCBI Taxonomy" id="3004098"/>
    <lineage>
        <taxon>Bacteria</taxon>
        <taxon>Pseudomonadati</taxon>
        <taxon>Bacteroidota</taxon>
        <taxon>Sphingobacteriia</taxon>
        <taxon>Sphingobacteriales</taxon>
        <taxon>Sphingobacteriaceae</taxon>
        <taxon>Pedobacter</taxon>
    </lineage>
</organism>
<keyword evidence="1" id="KW-0732">Signal</keyword>
<feature type="chain" id="PRO_5047412186" evidence="1">
    <location>
        <begin position="27"/>
        <end position="391"/>
    </location>
</feature>
<dbReference type="Proteomes" id="UP001144341">
    <property type="component" value="Unassembled WGS sequence"/>
</dbReference>
<dbReference type="Pfam" id="PF07396">
    <property type="entry name" value="Porin_O_P"/>
    <property type="match status" value="1"/>
</dbReference>